<evidence type="ECO:0000256" key="10">
    <source>
        <dbReference type="ARBA" id="ARBA00051859"/>
    </source>
</evidence>
<evidence type="ECO:0000256" key="16">
    <source>
        <dbReference type="ARBA" id="ARBA00082118"/>
    </source>
</evidence>
<dbReference type="SUPFAM" id="SSF54373">
    <property type="entry name" value="FAD-linked reductases, C-terminal domain"/>
    <property type="match status" value="1"/>
</dbReference>
<dbReference type="NCBIfam" id="NF008425">
    <property type="entry name" value="PRK11259.1"/>
    <property type="match status" value="1"/>
</dbReference>
<dbReference type="GO" id="GO:0001716">
    <property type="term" value="F:L-amino-acid oxidase activity"/>
    <property type="evidence" value="ECO:0007669"/>
    <property type="project" value="UniProtKB-EC"/>
</dbReference>
<evidence type="ECO:0000256" key="4">
    <source>
        <dbReference type="ARBA" id="ARBA00012769"/>
    </source>
</evidence>
<dbReference type="Pfam" id="PF01266">
    <property type="entry name" value="DAO"/>
    <property type="match status" value="1"/>
</dbReference>
<comment type="catalytic activity">
    <reaction evidence="10">
        <text>L-pipecolate + O2 = L-1-piperideine-6-carboxylate + H2O2 + H(+)</text>
        <dbReference type="Rhea" id="RHEA:11992"/>
        <dbReference type="ChEBI" id="CHEBI:15378"/>
        <dbReference type="ChEBI" id="CHEBI:15379"/>
        <dbReference type="ChEBI" id="CHEBI:16240"/>
        <dbReference type="ChEBI" id="CHEBI:58769"/>
        <dbReference type="ChEBI" id="CHEBI:61185"/>
        <dbReference type="EC" id="1.5.3.7"/>
    </reaction>
</comment>
<dbReference type="GO" id="GO:0008115">
    <property type="term" value="F:sarcosine oxidase activity"/>
    <property type="evidence" value="ECO:0007669"/>
    <property type="project" value="UniProtKB-EC"/>
</dbReference>
<name>A0A8D2LRT5_VARKO</name>
<evidence type="ECO:0000256" key="1">
    <source>
        <dbReference type="ARBA" id="ARBA00001974"/>
    </source>
</evidence>
<evidence type="ECO:0000256" key="9">
    <source>
        <dbReference type="ARBA" id="ARBA00023180"/>
    </source>
</evidence>
<comment type="similarity">
    <text evidence="3">Belongs to the MSOX/MTOX family.</text>
</comment>
<protein>
    <recommendedName>
        <fullName evidence="14">Peroxisomal sarcosine oxidase</fullName>
        <ecNumber evidence="5">1.4.3.2</ecNumber>
        <ecNumber evidence="4">1.5.3.1</ecNumber>
        <ecNumber evidence="13">1.5.3.7</ecNumber>
    </recommendedName>
    <alternativeName>
        <fullName evidence="15">L-pipecolate oxidase</fullName>
    </alternativeName>
    <alternativeName>
        <fullName evidence="16">L-pipecolic acid oxidase</fullName>
    </alternativeName>
</protein>
<evidence type="ECO:0000313" key="18">
    <source>
        <dbReference type="Ensembl" id="ENSVKKP00000025525.1"/>
    </source>
</evidence>
<evidence type="ECO:0000256" key="14">
    <source>
        <dbReference type="ARBA" id="ARBA00070200"/>
    </source>
</evidence>
<proteinExistence type="inferred from homology"/>
<comment type="catalytic activity">
    <reaction evidence="11">
        <text>sarcosine + O2 + H2O = formaldehyde + glycine + H2O2</text>
        <dbReference type="Rhea" id="RHEA:13313"/>
        <dbReference type="ChEBI" id="CHEBI:15377"/>
        <dbReference type="ChEBI" id="CHEBI:15379"/>
        <dbReference type="ChEBI" id="CHEBI:16240"/>
        <dbReference type="ChEBI" id="CHEBI:16842"/>
        <dbReference type="ChEBI" id="CHEBI:57305"/>
        <dbReference type="ChEBI" id="CHEBI:57433"/>
        <dbReference type="EC" id="1.5.3.1"/>
    </reaction>
</comment>
<sequence>LALPYDAIVVGAGIQGSFTALHLARRGQRTLLLEQFRLPHTQGSSHGESRIIRTAYPQDYYTAMMAEAFPLWAQLEAAAGTRLYRPAPLLVLGRPEDPQFRGYRSTMERHHVPGEVLCPEALAQRFPGLCPHGGEMAVCDRTAGVLHANRALRAVQDQFRRLRGTLRDGEEVLRIQPGAVVTVATGRGEYRARRLVLAAGPWTNRLLAPLGRTLPLQPLRISVCYWRAKDPGARSLVEQLPAFIGIHLGGGKRDIFGLPAGEHPGLVKICYHHGSRVDPDDPGQLDRSATPVPDIPILQDFLRKYLPGLDPEPALQECCLYTNTPDGDFVLDRHPRFQNIAIGAGFSGHGFKLAPVVGKILSELSLGEEPSYNLAPFRISRFPTSPKASL</sequence>
<dbReference type="EC" id="1.4.3.2" evidence="5"/>
<accession>A0A8D2LRT5</accession>
<evidence type="ECO:0000256" key="8">
    <source>
        <dbReference type="ARBA" id="ARBA00023002"/>
    </source>
</evidence>
<dbReference type="FunFam" id="3.50.50.60:FF:000189">
    <property type="entry name" value="Monomeric sarcosine oxidase"/>
    <property type="match status" value="1"/>
</dbReference>
<reference evidence="18" key="1">
    <citation type="submission" date="2025-08" db="UniProtKB">
        <authorList>
            <consortium name="Ensembl"/>
        </authorList>
    </citation>
    <scope>IDENTIFICATION</scope>
</reference>
<dbReference type="GO" id="GO:0050660">
    <property type="term" value="F:flavin adenine dinucleotide binding"/>
    <property type="evidence" value="ECO:0007669"/>
    <property type="project" value="InterPro"/>
</dbReference>
<dbReference type="GO" id="GO:0005777">
    <property type="term" value="C:peroxisome"/>
    <property type="evidence" value="ECO:0007669"/>
    <property type="project" value="TreeGrafter"/>
</dbReference>
<comment type="similarity">
    <text evidence="2">Belongs to the flavin monoamine oxidase family. FIG1 subfamily.</text>
</comment>
<evidence type="ECO:0000256" key="2">
    <source>
        <dbReference type="ARBA" id="ARBA00005465"/>
    </source>
</evidence>
<keyword evidence="6" id="KW-0285">Flavoprotein</keyword>
<dbReference type="GO" id="GO:0050031">
    <property type="term" value="F:L-pipecolate oxidase activity"/>
    <property type="evidence" value="ECO:0007669"/>
    <property type="project" value="UniProtKB-EC"/>
</dbReference>
<keyword evidence="8" id="KW-0560">Oxidoreductase</keyword>
<keyword evidence="9" id="KW-0325">Glycoprotein</keyword>
<dbReference type="InterPro" id="IPR006076">
    <property type="entry name" value="FAD-dep_OxRdtase"/>
</dbReference>
<dbReference type="Ensembl" id="ENSVKKT00000026140.1">
    <property type="protein sequence ID" value="ENSVKKP00000025525.1"/>
    <property type="gene ID" value="ENSVKKG00000016752.1"/>
</dbReference>
<reference evidence="18" key="2">
    <citation type="submission" date="2025-09" db="UniProtKB">
        <authorList>
            <consortium name="Ensembl"/>
        </authorList>
    </citation>
    <scope>IDENTIFICATION</scope>
</reference>
<dbReference type="SUPFAM" id="SSF51905">
    <property type="entry name" value="FAD/NAD(P)-binding domain"/>
    <property type="match status" value="1"/>
</dbReference>
<dbReference type="PANTHER" id="PTHR10961">
    <property type="entry name" value="PEROXISOMAL SARCOSINE OXIDASE"/>
    <property type="match status" value="1"/>
</dbReference>
<dbReference type="EC" id="1.5.3.1" evidence="4"/>
<dbReference type="GO" id="GO:0033514">
    <property type="term" value="P:L-lysine catabolic process to acetyl-CoA via L-pipecolate"/>
    <property type="evidence" value="ECO:0007669"/>
    <property type="project" value="TreeGrafter"/>
</dbReference>
<evidence type="ECO:0000256" key="15">
    <source>
        <dbReference type="ARBA" id="ARBA00082030"/>
    </source>
</evidence>
<evidence type="ECO:0000256" key="11">
    <source>
        <dbReference type="ARBA" id="ARBA00052742"/>
    </source>
</evidence>
<evidence type="ECO:0000256" key="6">
    <source>
        <dbReference type="ARBA" id="ARBA00022630"/>
    </source>
</evidence>
<feature type="domain" description="FAD dependent oxidoreductase" evidence="17">
    <location>
        <begin position="6"/>
        <end position="364"/>
    </location>
</feature>
<dbReference type="InterPro" id="IPR036188">
    <property type="entry name" value="FAD/NAD-bd_sf"/>
</dbReference>
<evidence type="ECO:0000256" key="7">
    <source>
        <dbReference type="ARBA" id="ARBA00022827"/>
    </source>
</evidence>
<evidence type="ECO:0000256" key="3">
    <source>
        <dbReference type="ARBA" id="ARBA00010989"/>
    </source>
</evidence>
<evidence type="ECO:0000256" key="12">
    <source>
        <dbReference type="ARBA" id="ARBA00055924"/>
    </source>
</evidence>
<keyword evidence="7" id="KW-0274">FAD</keyword>
<evidence type="ECO:0000259" key="17">
    <source>
        <dbReference type="Pfam" id="PF01266"/>
    </source>
</evidence>
<keyword evidence="19" id="KW-1185">Reference proteome</keyword>
<dbReference type="AlphaFoldDB" id="A0A8D2LRT5"/>
<dbReference type="Gene3D" id="3.30.9.10">
    <property type="entry name" value="D-Amino Acid Oxidase, subunit A, domain 2"/>
    <property type="match status" value="1"/>
</dbReference>
<comment type="function">
    <text evidence="12">Metabolizes sarcosine, L-pipecolic acid and L-proline.</text>
</comment>
<dbReference type="PANTHER" id="PTHR10961:SF46">
    <property type="entry name" value="PEROXISOMAL SARCOSINE OXIDASE"/>
    <property type="match status" value="1"/>
</dbReference>
<evidence type="ECO:0000256" key="13">
    <source>
        <dbReference type="ARBA" id="ARBA00066548"/>
    </source>
</evidence>
<dbReference type="Gene3D" id="3.50.50.60">
    <property type="entry name" value="FAD/NAD(P)-binding domain"/>
    <property type="match status" value="1"/>
</dbReference>
<comment type="cofactor">
    <cofactor evidence="1">
        <name>FAD</name>
        <dbReference type="ChEBI" id="CHEBI:57692"/>
    </cofactor>
</comment>
<evidence type="ECO:0000256" key="5">
    <source>
        <dbReference type="ARBA" id="ARBA00012806"/>
    </source>
</evidence>
<dbReference type="Proteomes" id="UP000694545">
    <property type="component" value="Unplaced"/>
</dbReference>
<dbReference type="InterPro" id="IPR045170">
    <property type="entry name" value="MTOX"/>
</dbReference>
<organism evidence="18 19">
    <name type="scientific">Varanus komodoensis</name>
    <name type="common">Komodo dragon</name>
    <dbReference type="NCBI Taxonomy" id="61221"/>
    <lineage>
        <taxon>Eukaryota</taxon>
        <taxon>Metazoa</taxon>
        <taxon>Chordata</taxon>
        <taxon>Craniata</taxon>
        <taxon>Vertebrata</taxon>
        <taxon>Euteleostomi</taxon>
        <taxon>Lepidosauria</taxon>
        <taxon>Squamata</taxon>
        <taxon>Bifurcata</taxon>
        <taxon>Unidentata</taxon>
        <taxon>Episquamata</taxon>
        <taxon>Toxicofera</taxon>
        <taxon>Anguimorpha</taxon>
        <taxon>Paleoanguimorpha</taxon>
        <taxon>Varanoidea</taxon>
        <taxon>Varanidae</taxon>
        <taxon>Varanus</taxon>
    </lineage>
</organism>
<dbReference type="EC" id="1.5.3.7" evidence="13"/>
<evidence type="ECO:0000313" key="19">
    <source>
        <dbReference type="Proteomes" id="UP000694545"/>
    </source>
</evidence>